<evidence type="ECO:0000313" key="1">
    <source>
        <dbReference type="EMBL" id="THV06380.1"/>
    </source>
</evidence>
<gene>
    <name evidence="1" type="ORF">K435DRAFT_789519</name>
</gene>
<organism evidence="1 2">
    <name type="scientific">Dendrothele bispora (strain CBS 962.96)</name>
    <dbReference type="NCBI Taxonomy" id="1314807"/>
    <lineage>
        <taxon>Eukaryota</taxon>
        <taxon>Fungi</taxon>
        <taxon>Dikarya</taxon>
        <taxon>Basidiomycota</taxon>
        <taxon>Agaricomycotina</taxon>
        <taxon>Agaricomycetes</taxon>
        <taxon>Agaricomycetidae</taxon>
        <taxon>Agaricales</taxon>
        <taxon>Agaricales incertae sedis</taxon>
        <taxon>Dendrothele</taxon>
    </lineage>
</organism>
<evidence type="ECO:0000313" key="2">
    <source>
        <dbReference type="Proteomes" id="UP000297245"/>
    </source>
</evidence>
<reference evidence="1 2" key="1">
    <citation type="journal article" date="2019" name="Nat. Ecol. Evol.">
        <title>Megaphylogeny resolves global patterns of mushroom evolution.</title>
        <authorList>
            <person name="Varga T."/>
            <person name="Krizsan K."/>
            <person name="Foldi C."/>
            <person name="Dima B."/>
            <person name="Sanchez-Garcia M."/>
            <person name="Sanchez-Ramirez S."/>
            <person name="Szollosi G.J."/>
            <person name="Szarkandi J.G."/>
            <person name="Papp V."/>
            <person name="Albert L."/>
            <person name="Andreopoulos W."/>
            <person name="Angelini C."/>
            <person name="Antonin V."/>
            <person name="Barry K.W."/>
            <person name="Bougher N.L."/>
            <person name="Buchanan P."/>
            <person name="Buyck B."/>
            <person name="Bense V."/>
            <person name="Catcheside P."/>
            <person name="Chovatia M."/>
            <person name="Cooper J."/>
            <person name="Damon W."/>
            <person name="Desjardin D."/>
            <person name="Finy P."/>
            <person name="Geml J."/>
            <person name="Haridas S."/>
            <person name="Hughes K."/>
            <person name="Justo A."/>
            <person name="Karasinski D."/>
            <person name="Kautmanova I."/>
            <person name="Kiss B."/>
            <person name="Kocsube S."/>
            <person name="Kotiranta H."/>
            <person name="LaButti K.M."/>
            <person name="Lechner B.E."/>
            <person name="Liimatainen K."/>
            <person name="Lipzen A."/>
            <person name="Lukacs Z."/>
            <person name="Mihaltcheva S."/>
            <person name="Morgado L.N."/>
            <person name="Niskanen T."/>
            <person name="Noordeloos M.E."/>
            <person name="Ohm R.A."/>
            <person name="Ortiz-Santana B."/>
            <person name="Ovrebo C."/>
            <person name="Racz N."/>
            <person name="Riley R."/>
            <person name="Savchenko A."/>
            <person name="Shiryaev A."/>
            <person name="Soop K."/>
            <person name="Spirin V."/>
            <person name="Szebenyi C."/>
            <person name="Tomsovsky M."/>
            <person name="Tulloss R.E."/>
            <person name="Uehling J."/>
            <person name="Grigoriev I.V."/>
            <person name="Vagvolgyi C."/>
            <person name="Papp T."/>
            <person name="Martin F.M."/>
            <person name="Miettinen O."/>
            <person name="Hibbett D.S."/>
            <person name="Nagy L.G."/>
        </authorList>
    </citation>
    <scope>NUCLEOTIDE SEQUENCE [LARGE SCALE GENOMIC DNA]</scope>
    <source>
        <strain evidence="1 2">CBS 962.96</strain>
    </source>
</reference>
<proteinExistence type="predicted"/>
<accession>A0A4S8MT60</accession>
<sequence length="162" mass="18802">MVISPFTTKDLIHKNFLRFMVTRVIQNQAEEVYPSIEWGPLNKVITPLARAIERPRRLLWSVSTFGRIDAPKYKIRSTGRSVTRDMFRYLQEIVISKMRTGLGKIRAAESDKPIWVWIQDLSIDSYVNVRPETVGNWNTFDHVTASNTAKLLEIKELGHMEI</sequence>
<dbReference type="EMBL" id="ML179043">
    <property type="protein sequence ID" value="THV06380.1"/>
    <property type="molecule type" value="Genomic_DNA"/>
</dbReference>
<name>A0A4S8MT60_DENBC</name>
<keyword evidence="2" id="KW-1185">Reference proteome</keyword>
<dbReference type="AlphaFoldDB" id="A0A4S8MT60"/>
<protein>
    <submittedName>
        <fullName evidence="1">Uncharacterized protein</fullName>
    </submittedName>
</protein>
<dbReference type="Proteomes" id="UP000297245">
    <property type="component" value="Unassembled WGS sequence"/>
</dbReference>